<name>A0AAD9P5J2_RIDPI</name>
<proteinExistence type="predicted"/>
<evidence type="ECO:0000313" key="1">
    <source>
        <dbReference type="EMBL" id="KAK2188370.1"/>
    </source>
</evidence>
<dbReference type="EMBL" id="JAODUO010000134">
    <property type="protein sequence ID" value="KAK2188370.1"/>
    <property type="molecule type" value="Genomic_DNA"/>
</dbReference>
<keyword evidence="2" id="KW-1185">Reference proteome</keyword>
<evidence type="ECO:0000313" key="2">
    <source>
        <dbReference type="Proteomes" id="UP001209878"/>
    </source>
</evidence>
<organism evidence="1 2">
    <name type="scientific">Ridgeia piscesae</name>
    <name type="common">Tubeworm</name>
    <dbReference type="NCBI Taxonomy" id="27915"/>
    <lineage>
        <taxon>Eukaryota</taxon>
        <taxon>Metazoa</taxon>
        <taxon>Spiralia</taxon>
        <taxon>Lophotrochozoa</taxon>
        <taxon>Annelida</taxon>
        <taxon>Polychaeta</taxon>
        <taxon>Sedentaria</taxon>
        <taxon>Canalipalpata</taxon>
        <taxon>Sabellida</taxon>
        <taxon>Siboglinidae</taxon>
        <taxon>Ridgeia</taxon>
    </lineage>
</organism>
<comment type="caution">
    <text evidence="1">The sequence shown here is derived from an EMBL/GenBank/DDBJ whole genome shotgun (WGS) entry which is preliminary data.</text>
</comment>
<reference evidence="1" key="1">
    <citation type="journal article" date="2023" name="Mol. Biol. Evol.">
        <title>Third-Generation Sequencing Reveals the Adaptive Role of the Epigenome in Three Deep-Sea Polychaetes.</title>
        <authorList>
            <person name="Perez M."/>
            <person name="Aroh O."/>
            <person name="Sun Y."/>
            <person name="Lan Y."/>
            <person name="Juniper S.K."/>
            <person name="Young C.R."/>
            <person name="Angers B."/>
            <person name="Qian P.Y."/>
        </authorList>
    </citation>
    <scope>NUCLEOTIDE SEQUENCE</scope>
    <source>
        <strain evidence="1">R07B-5</strain>
    </source>
</reference>
<protein>
    <submittedName>
        <fullName evidence="1">Uncharacterized protein</fullName>
    </submittedName>
</protein>
<sequence length="114" mass="12671">MTIHIRCHGNWRHLASGTFSYTSNKEHQLACYLLKSVHHPLRLEDLQAMKEVTGVDVTSSDVVSLDWTLTKSLAHLDIPEDWNMLGSHSAGMGLSGSHFTGMDLLGLTLQVWVS</sequence>
<dbReference type="Proteomes" id="UP001209878">
    <property type="component" value="Unassembled WGS sequence"/>
</dbReference>
<accession>A0AAD9P5J2</accession>
<gene>
    <name evidence="1" type="ORF">NP493_134g02021</name>
</gene>
<dbReference type="AlphaFoldDB" id="A0AAD9P5J2"/>